<keyword evidence="2" id="KW-1185">Reference proteome</keyword>
<gene>
    <name evidence="1" type="ORF">CPB83DRAFT_849663</name>
</gene>
<sequence length="112" mass="13582">MYIDTYPVIPFSVLLLQKLQAWDDRQKKCKYMKQYEKRLVDLQDLNSLFRLGEYMTVLRSSKPWRDRELFSADFHKISKRRVRELCRLYPEFAGRFRSIGFSSFNVVHFVSC</sequence>
<dbReference type="OrthoDB" id="3133286at2759"/>
<evidence type="ECO:0000313" key="1">
    <source>
        <dbReference type="EMBL" id="KAF9531266.1"/>
    </source>
</evidence>
<protein>
    <submittedName>
        <fullName evidence="1">Uncharacterized protein</fullName>
    </submittedName>
</protein>
<dbReference type="EMBL" id="MU157836">
    <property type="protein sequence ID" value="KAF9531266.1"/>
    <property type="molecule type" value="Genomic_DNA"/>
</dbReference>
<dbReference type="Proteomes" id="UP000807306">
    <property type="component" value="Unassembled WGS sequence"/>
</dbReference>
<dbReference type="AlphaFoldDB" id="A0A9P6EK66"/>
<reference evidence="1" key="1">
    <citation type="submission" date="2020-11" db="EMBL/GenBank/DDBJ databases">
        <authorList>
            <consortium name="DOE Joint Genome Institute"/>
            <person name="Ahrendt S."/>
            <person name="Riley R."/>
            <person name="Andreopoulos W."/>
            <person name="Labutti K."/>
            <person name="Pangilinan J."/>
            <person name="Ruiz-Duenas F.J."/>
            <person name="Barrasa J.M."/>
            <person name="Sanchez-Garcia M."/>
            <person name="Camarero S."/>
            <person name="Miyauchi S."/>
            <person name="Serrano A."/>
            <person name="Linde D."/>
            <person name="Babiker R."/>
            <person name="Drula E."/>
            <person name="Ayuso-Fernandez I."/>
            <person name="Pacheco R."/>
            <person name="Padilla G."/>
            <person name="Ferreira P."/>
            <person name="Barriuso J."/>
            <person name="Kellner H."/>
            <person name="Castanera R."/>
            <person name="Alfaro M."/>
            <person name="Ramirez L."/>
            <person name="Pisabarro A.G."/>
            <person name="Kuo A."/>
            <person name="Tritt A."/>
            <person name="Lipzen A."/>
            <person name="He G."/>
            <person name="Yan M."/>
            <person name="Ng V."/>
            <person name="Cullen D."/>
            <person name="Martin F."/>
            <person name="Rosso M.-N."/>
            <person name="Henrissat B."/>
            <person name="Hibbett D."/>
            <person name="Martinez A.T."/>
            <person name="Grigoriev I.V."/>
        </authorList>
    </citation>
    <scope>NUCLEOTIDE SEQUENCE</scope>
    <source>
        <strain evidence="1">CBS 506.95</strain>
    </source>
</reference>
<comment type="caution">
    <text evidence="1">The sequence shown here is derived from an EMBL/GenBank/DDBJ whole genome shotgun (WGS) entry which is preliminary data.</text>
</comment>
<organism evidence="1 2">
    <name type="scientific">Crepidotus variabilis</name>
    <dbReference type="NCBI Taxonomy" id="179855"/>
    <lineage>
        <taxon>Eukaryota</taxon>
        <taxon>Fungi</taxon>
        <taxon>Dikarya</taxon>
        <taxon>Basidiomycota</taxon>
        <taxon>Agaricomycotina</taxon>
        <taxon>Agaricomycetes</taxon>
        <taxon>Agaricomycetidae</taxon>
        <taxon>Agaricales</taxon>
        <taxon>Agaricineae</taxon>
        <taxon>Crepidotaceae</taxon>
        <taxon>Crepidotus</taxon>
    </lineage>
</organism>
<accession>A0A9P6EK66</accession>
<evidence type="ECO:0000313" key="2">
    <source>
        <dbReference type="Proteomes" id="UP000807306"/>
    </source>
</evidence>
<name>A0A9P6EK66_9AGAR</name>
<proteinExistence type="predicted"/>